<dbReference type="EMBL" id="GEZM01068811">
    <property type="protein sequence ID" value="JAV66759.1"/>
    <property type="molecule type" value="Transcribed_RNA"/>
</dbReference>
<organism evidence="11">
    <name type="scientific">Photinus pyralis</name>
    <name type="common">Common eastern firefly</name>
    <name type="synonym">Lampyris pyralis</name>
    <dbReference type="NCBI Taxonomy" id="7054"/>
    <lineage>
        <taxon>Eukaryota</taxon>
        <taxon>Metazoa</taxon>
        <taxon>Ecdysozoa</taxon>
        <taxon>Arthropoda</taxon>
        <taxon>Hexapoda</taxon>
        <taxon>Insecta</taxon>
        <taxon>Pterygota</taxon>
        <taxon>Neoptera</taxon>
        <taxon>Endopterygota</taxon>
        <taxon>Coleoptera</taxon>
        <taxon>Polyphaga</taxon>
        <taxon>Elateriformia</taxon>
        <taxon>Elateroidea</taxon>
        <taxon>Lampyridae</taxon>
        <taxon>Lampyrinae</taxon>
        <taxon>Photinus</taxon>
    </lineage>
</organism>
<evidence type="ECO:0000313" key="12">
    <source>
        <dbReference type="EMBL" id="KAB0796885.1"/>
    </source>
</evidence>
<reference evidence="12 13" key="2">
    <citation type="journal article" date="2018" name="Elife">
        <title>Firefly genomes illuminate parallel origins of bioluminescence in beetles.</title>
        <authorList>
            <person name="Fallon T.R."/>
            <person name="Lower S.E."/>
            <person name="Chang C.H."/>
            <person name="Bessho-Uehara M."/>
            <person name="Martin G.J."/>
            <person name="Bewick A.J."/>
            <person name="Behringer M."/>
            <person name="Debat H.J."/>
            <person name="Wong I."/>
            <person name="Day J.C."/>
            <person name="Suvorov A."/>
            <person name="Silva C.J."/>
            <person name="Stanger-Hall K.F."/>
            <person name="Hall D.W."/>
            <person name="Schmitz R.J."/>
            <person name="Nelson D.R."/>
            <person name="Lewis S.M."/>
            <person name="Shigenobu S."/>
            <person name="Bybee S.M."/>
            <person name="Larracuente A.M."/>
            <person name="Oba Y."/>
            <person name="Weng J.K."/>
        </authorList>
    </citation>
    <scope>NUCLEOTIDE SEQUENCE [LARGE SCALE GENOMIC DNA]</scope>
    <source>
        <strain evidence="12">1611_PpyrPB1</strain>
        <tissue evidence="12">Whole body</tissue>
    </source>
</reference>
<reference evidence="12" key="3">
    <citation type="submission" date="2019-08" db="EMBL/GenBank/DDBJ databases">
        <authorList>
            <consortium name="Photinus pyralis genome working group"/>
            <person name="Fallon T.R."/>
            <person name="Sander Lower S.E."/>
            <person name="Weng J.-K."/>
        </authorList>
    </citation>
    <scope>NUCLEOTIDE SEQUENCE</scope>
    <source>
        <strain evidence="12">1611_PpyrPB1</strain>
        <tissue evidence="12">Whole body</tissue>
    </source>
</reference>
<dbReference type="Proteomes" id="UP000327044">
    <property type="component" value="Unassembled WGS sequence"/>
</dbReference>
<dbReference type="FunFam" id="3.90.280.10:FF:000002">
    <property type="entry name" value="39S ribosomal protein L38, mitochondrial"/>
    <property type="match status" value="1"/>
</dbReference>
<evidence type="ECO:0000313" key="13">
    <source>
        <dbReference type="Proteomes" id="UP000327044"/>
    </source>
</evidence>
<dbReference type="InParanoid" id="A0A1Y1KZB3"/>
<dbReference type="PANTHER" id="PTHR11362:SF133">
    <property type="entry name" value="LARGE RIBOSOMAL SUBUNIT PROTEIN ML38"/>
    <property type="match status" value="1"/>
</dbReference>
<reference evidence="11" key="1">
    <citation type="journal article" date="2016" name="Sci. Rep.">
        <title>Molecular characterization of firefly nuptial gifts: a multi-omics approach sheds light on postcopulatory sexual selection.</title>
        <authorList>
            <person name="Al-Wathiqui N."/>
            <person name="Fallon T.R."/>
            <person name="South A."/>
            <person name="Weng J.K."/>
            <person name="Lewis S.M."/>
        </authorList>
    </citation>
    <scope>NUCLEOTIDE SEQUENCE</scope>
</reference>
<proteinExistence type="inferred from homology"/>
<comment type="subcellular location">
    <subcellularLocation>
        <location evidence="1">Mitochondrion</location>
    </subcellularLocation>
</comment>
<protein>
    <recommendedName>
        <fullName evidence="8">Large ribosomal subunit protein mL38</fullName>
    </recommendedName>
    <alternativeName>
        <fullName evidence="9">39S ribosomal protein L38, mitochondrial</fullName>
    </alternativeName>
</protein>
<sequence length="409" mass="48162">MASTLLKYVSFNNKVLSNKVPSLSSFYISYRNGHHIRGKPPELARSIKQRLEEMNYKDPNIHYRVDIGFPHASKSRREELQHRLGIVKSNRQNQELEQKARNGELLIDLAEARRDWMKSSGPHQIKETADHYGVFNDLFGDAYFIPRVSLDILYHISDEQQLPVYYGNIVKPSMAVKPPEVSYEADEGSLWTLILTNPDGHFSDTNSEYVHWFVGNIPGSNIGNGDIIMDYLQPFPPRGTGLHRYIFILYKQEGHVDYSSLKKSSPCYNLKDRTFNTFTFYRDRQDILTPAGLAFFQSDWDSTLTDFYHKCLNMREPVFEYDFPKPYIRPQEWFPKRKPFNIYMDKYRDPKQINKEFLMRKLKHVHPFKPPPKPLPYPNAVVFEGYYPSWLKTEITKSRLRWGRINDIE</sequence>
<dbReference type="SUPFAM" id="SSF49777">
    <property type="entry name" value="PEBP-like"/>
    <property type="match status" value="1"/>
</dbReference>
<accession>A0A1Y1KZB3</accession>
<name>A0A1Y1KZB3_PHOPY</name>
<dbReference type="OrthoDB" id="2153661at2759"/>
<keyword evidence="13" id="KW-1185">Reference proteome</keyword>
<dbReference type="FunCoup" id="A0A1Y1KZB3">
    <property type="interactions" value="475"/>
</dbReference>
<evidence type="ECO:0000256" key="2">
    <source>
        <dbReference type="ARBA" id="ARBA00022946"/>
    </source>
</evidence>
<keyword evidence="2" id="KW-0809">Transit peptide</keyword>
<evidence type="ECO:0000256" key="5">
    <source>
        <dbReference type="ARBA" id="ARBA00023128"/>
    </source>
</evidence>
<dbReference type="GO" id="GO:0005743">
    <property type="term" value="C:mitochondrial inner membrane"/>
    <property type="evidence" value="ECO:0007669"/>
    <property type="project" value="UniProtKB-ARBA"/>
</dbReference>
<evidence type="ECO:0000256" key="6">
    <source>
        <dbReference type="ARBA" id="ARBA00023274"/>
    </source>
</evidence>
<keyword evidence="3" id="KW-0689">Ribosomal protein</keyword>
<dbReference type="Pfam" id="PF01161">
    <property type="entry name" value="PBP"/>
    <property type="match status" value="1"/>
</dbReference>
<evidence type="ECO:0000256" key="8">
    <source>
        <dbReference type="ARBA" id="ARBA00039444"/>
    </source>
</evidence>
<keyword evidence="4 10" id="KW-0175">Coiled coil</keyword>
<keyword evidence="5" id="KW-0496">Mitochondrion</keyword>
<dbReference type="AlphaFoldDB" id="A0A1Y1KZB3"/>
<evidence type="ECO:0000256" key="3">
    <source>
        <dbReference type="ARBA" id="ARBA00022980"/>
    </source>
</evidence>
<dbReference type="CDD" id="cd00866">
    <property type="entry name" value="PEBP_euk"/>
    <property type="match status" value="1"/>
</dbReference>
<evidence type="ECO:0000313" key="11">
    <source>
        <dbReference type="EMBL" id="JAV66759.1"/>
    </source>
</evidence>
<evidence type="ECO:0000256" key="7">
    <source>
        <dbReference type="ARBA" id="ARBA00038016"/>
    </source>
</evidence>
<dbReference type="InterPro" id="IPR036610">
    <property type="entry name" value="PEBP-like_sf"/>
</dbReference>
<comment type="similarity">
    <text evidence="7">Belongs to the phosphatidylethanolamine-binding protein family. Mitochondrion-specific ribosomal protein mL38 subfamily.</text>
</comment>
<evidence type="ECO:0000256" key="9">
    <source>
        <dbReference type="ARBA" id="ARBA00041206"/>
    </source>
</evidence>
<evidence type="ECO:0000256" key="1">
    <source>
        <dbReference type="ARBA" id="ARBA00004173"/>
    </source>
</evidence>
<gene>
    <name evidence="12" type="ORF">PPYR_10946</name>
</gene>
<evidence type="ECO:0000256" key="4">
    <source>
        <dbReference type="ARBA" id="ARBA00023054"/>
    </source>
</evidence>
<dbReference type="GO" id="GO:0005762">
    <property type="term" value="C:mitochondrial large ribosomal subunit"/>
    <property type="evidence" value="ECO:0007669"/>
    <property type="project" value="TreeGrafter"/>
</dbReference>
<dbReference type="PANTHER" id="PTHR11362">
    <property type="entry name" value="PHOSPHATIDYLETHANOLAMINE-BINDING PROTEIN"/>
    <property type="match status" value="1"/>
</dbReference>
<evidence type="ECO:0000256" key="10">
    <source>
        <dbReference type="SAM" id="Coils"/>
    </source>
</evidence>
<dbReference type="InterPro" id="IPR008914">
    <property type="entry name" value="PEBP"/>
</dbReference>
<feature type="coiled-coil region" evidence="10">
    <location>
        <begin position="77"/>
        <end position="113"/>
    </location>
</feature>
<dbReference type="EMBL" id="VVIM01000007">
    <property type="protein sequence ID" value="KAB0796885.1"/>
    <property type="molecule type" value="Genomic_DNA"/>
</dbReference>
<keyword evidence="6" id="KW-0687">Ribonucleoprotein</keyword>
<dbReference type="Gene3D" id="3.90.280.10">
    <property type="entry name" value="PEBP-like"/>
    <property type="match status" value="1"/>
</dbReference>
<dbReference type="InterPro" id="IPR035810">
    <property type="entry name" value="PEBP_euk"/>
</dbReference>